<dbReference type="RefSeq" id="XP_018753581.1">
    <property type="nucleotide sequence ID" value="XM_018896162.1"/>
</dbReference>
<feature type="chain" id="PRO_5004896427" evidence="2">
    <location>
        <begin position="22"/>
        <end position="306"/>
    </location>
</feature>
<dbReference type="eggNOG" id="ENOG502SNNV">
    <property type="taxonomic scope" value="Eukaryota"/>
</dbReference>
<proteinExistence type="predicted"/>
<evidence type="ECO:0000313" key="4">
    <source>
        <dbReference type="Proteomes" id="UP000009096"/>
    </source>
</evidence>
<protein>
    <submittedName>
        <fullName evidence="3">Uncharacterized protein</fullName>
    </submittedName>
</protein>
<name>W7MIJ6_GIBM7</name>
<evidence type="ECO:0000313" key="3">
    <source>
        <dbReference type="EMBL" id="EWG47390.1"/>
    </source>
</evidence>
<dbReference type="STRING" id="334819.W7MIJ6"/>
<keyword evidence="2" id="KW-0732">Signal</keyword>
<gene>
    <name evidence="3" type="ORF">FVEG_07512</name>
</gene>
<dbReference type="Proteomes" id="UP000009096">
    <property type="component" value="Chromosome 8"/>
</dbReference>
<sequence length="306" mass="34747">MLIYLTLCSLTWHLGLIDTNAHDYSSPSQITITSSITISDMSKTPTGLQDSIWAINGRSRLVNSAPSTRSSSQPIARASSQPSRPPPSSAPPRNPVSITTSTTRLNPTQAFHRFEQACQRLRWKYIDLQTSYHRALNPEEFGFLVTDAERNFKVDFHEFYAWIEQALVLLLMVFGISVSRGTLYKTGNHTYHENVLTELEMPDCPVHEALGRGEVNQALRKAKELRNRWKDVTEGKETPPLKMYDLTWLVGQILGGLEVGYGIAAGRMQDTVQRHWDDDDEHMGMGEVHGDDEWEWMVEPMDWEVA</sequence>
<feature type="region of interest" description="Disordered" evidence="1">
    <location>
        <begin position="63"/>
        <end position="102"/>
    </location>
</feature>
<dbReference type="OrthoDB" id="3858188at2759"/>
<dbReference type="GeneID" id="30065302"/>
<evidence type="ECO:0000256" key="1">
    <source>
        <dbReference type="SAM" id="MobiDB-lite"/>
    </source>
</evidence>
<dbReference type="VEuPathDB" id="FungiDB:FVEG_07512"/>
<feature type="signal peptide" evidence="2">
    <location>
        <begin position="1"/>
        <end position="21"/>
    </location>
</feature>
<dbReference type="EMBL" id="DS022250">
    <property type="protein sequence ID" value="EWG47390.1"/>
    <property type="molecule type" value="Genomic_DNA"/>
</dbReference>
<feature type="compositionally biased region" description="Polar residues" evidence="1">
    <location>
        <begin position="63"/>
        <end position="73"/>
    </location>
</feature>
<organism evidence="3 4">
    <name type="scientific">Gibberella moniliformis (strain M3125 / FGSC 7600)</name>
    <name type="common">Maize ear and stalk rot fungus</name>
    <name type="synonym">Fusarium verticillioides</name>
    <dbReference type="NCBI Taxonomy" id="334819"/>
    <lineage>
        <taxon>Eukaryota</taxon>
        <taxon>Fungi</taxon>
        <taxon>Dikarya</taxon>
        <taxon>Ascomycota</taxon>
        <taxon>Pezizomycotina</taxon>
        <taxon>Sordariomycetes</taxon>
        <taxon>Hypocreomycetidae</taxon>
        <taxon>Hypocreales</taxon>
        <taxon>Nectriaceae</taxon>
        <taxon>Fusarium</taxon>
        <taxon>Fusarium fujikuroi species complex</taxon>
    </lineage>
</organism>
<dbReference type="AlphaFoldDB" id="W7MIJ6"/>
<keyword evidence="4" id="KW-1185">Reference proteome</keyword>
<dbReference type="EMBL" id="CM000585">
    <property type="protein sequence ID" value="EWG47390.1"/>
    <property type="molecule type" value="Genomic_DNA"/>
</dbReference>
<feature type="compositionally biased region" description="Pro residues" evidence="1">
    <location>
        <begin position="83"/>
        <end position="94"/>
    </location>
</feature>
<accession>W7MIJ6</accession>
<dbReference type="KEGG" id="fvr:FVEG_07512"/>
<reference evidence="3 4" key="1">
    <citation type="journal article" date="2010" name="Nature">
        <title>Comparative genomics reveals mobile pathogenicity chromosomes in Fusarium.</title>
        <authorList>
            <person name="Ma L.J."/>
            <person name="van der Does H.C."/>
            <person name="Borkovich K.A."/>
            <person name="Coleman J.J."/>
            <person name="Daboussi M.J."/>
            <person name="Di Pietro A."/>
            <person name="Dufresne M."/>
            <person name="Freitag M."/>
            <person name="Grabherr M."/>
            <person name="Henrissat B."/>
            <person name="Houterman P.M."/>
            <person name="Kang S."/>
            <person name="Shim W.B."/>
            <person name="Woloshuk C."/>
            <person name="Xie X."/>
            <person name="Xu J.R."/>
            <person name="Antoniw J."/>
            <person name="Baker S.E."/>
            <person name="Bluhm B.H."/>
            <person name="Breakspear A."/>
            <person name="Brown D.W."/>
            <person name="Butchko R.A."/>
            <person name="Chapman S."/>
            <person name="Coulson R."/>
            <person name="Coutinho P.M."/>
            <person name="Danchin E.G."/>
            <person name="Diener A."/>
            <person name="Gale L.R."/>
            <person name="Gardiner D.M."/>
            <person name="Goff S."/>
            <person name="Hammond-Kosack K.E."/>
            <person name="Hilburn K."/>
            <person name="Hua-Van A."/>
            <person name="Jonkers W."/>
            <person name="Kazan K."/>
            <person name="Kodira C.D."/>
            <person name="Koehrsen M."/>
            <person name="Kumar L."/>
            <person name="Lee Y.H."/>
            <person name="Li L."/>
            <person name="Manners J.M."/>
            <person name="Miranda-Saavedra D."/>
            <person name="Mukherjee M."/>
            <person name="Park G."/>
            <person name="Park J."/>
            <person name="Park S.Y."/>
            <person name="Proctor R.H."/>
            <person name="Regev A."/>
            <person name="Ruiz-Roldan M.C."/>
            <person name="Sain D."/>
            <person name="Sakthikumar S."/>
            <person name="Sykes S."/>
            <person name="Schwartz D.C."/>
            <person name="Turgeon B.G."/>
            <person name="Wapinski I."/>
            <person name="Yoder O."/>
            <person name="Young S."/>
            <person name="Zeng Q."/>
            <person name="Zhou S."/>
            <person name="Galagan J."/>
            <person name="Cuomo C.A."/>
            <person name="Kistler H.C."/>
            <person name="Rep M."/>
        </authorList>
    </citation>
    <scope>NUCLEOTIDE SEQUENCE [LARGE SCALE GENOMIC DNA]</scope>
    <source>
        <strain evidence="4">M3125 / FGSC 7600</strain>
    </source>
</reference>
<evidence type="ECO:0000256" key="2">
    <source>
        <dbReference type="SAM" id="SignalP"/>
    </source>
</evidence>